<protein>
    <submittedName>
        <fullName evidence="2">Uncharacterized protein</fullName>
    </submittedName>
</protein>
<feature type="region of interest" description="Disordered" evidence="1">
    <location>
        <begin position="17"/>
        <end position="106"/>
    </location>
</feature>
<gene>
    <name evidence="2" type="ORF">BJ212DRAFT_1306041</name>
</gene>
<feature type="compositionally biased region" description="Acidic residues" evidence="1">
    <location>
        <begin position="25"/>
        <end position="44"/>
    </location>
</feature>
<name>A0A9P7DKR8_9AGAM</name>
<dbReference type="GeneID" id="64627813"/>
<accession>A0A9P7DKR8</accession>
<comment type="caution">
    <text evidence="2">The sequence shown here is derived from an EMBL/GenBank/DDBJ whole genome shotgun (WGS) entry which is preliminary data.</text>
</comment>
<organism evidence="2 3">
    <name type="scientific">Suillus subaureus</name>
    <dbReference type="NCBI Taxonomy" id="48587"/>
    <lineage>
        <taxon>Eukaryota</taxon>
        <taxon>Fungi</taxon>
        <taxon>Dikarya</taxon>
        <taxon>Basidiomycota</taxon>
        <taxon>Agaricomycotina</taxon>
        <taxon>Agaricomycetes</taxon>
        <taxon>Agaricomycetidae</taxon>
        <taxon>Boletales</taxon>
        <taxon>Suillineae</taxon>
        <taxon>Suillaceae</taxon>
        <taxon>Suillus</taxon>
    </lineage>
</organism>
<dbReference type="Proteomes" id="UP000807769">
    <property type="component" value="Unassembled WGS sequence"/>
</dbReference>
<dbReference type="AlphaFoldDB" id="A0A9P7DKR8"/>
<dbReference type="EMBL" id="JABBWG010000222">
    <property type="protein sequence ID" value="KAG1797236.1"/>
    <property type="molecule type" value="Genomic_DNA"/>
</dbReference>
<sequence>MQMTSYQITEDLLVQDQGFGTAVDVDSDDPDLSSEEDHDPEPDELIQGPSTGFTKRGQQKPDSAGPSAAKTDKNNTPLQQIKEPRKTTVPPPKNESNPANYSRVSK</sequence>
<evidence type="ECO:0000256" key="1">
    <source>
        <dbReference type="SAM" id="MobiDB-lite"/>
    </source>
</evidence>
<dbReference type="OrthoDB" id="2692369at2759"/>
<evidence type="ECO:0000313" key="3">
    <source>
        <dbReference type="Proteomes" id="UP000807769"/>
    </source>
</evidence>
<evidence type="ECO:0000313" key="2">
    <source>
        <dbReference type="EMBL" id="KAG1797236.1"/>
    </source>
</evidence>
<proteinExistence type="predicted"/>
<reference evidence="2" key="1">
    <citation type="journal article" date="2020" name="New Phytol.">
        <title>Comparative genomics reveals dynamic genome evolution in host specialist ectomycorrhizal fungi.</title>
        <authorList>
            <person name="Lofgren L.A."/>
            <person name="Nguyen N.H."/>
            <person name="Vilgalys R."/>
            <person name="Ruytinx J."/>
            <person name="Liao H.L."/>
            <person name="Branco S."/>
            <person name="Kuo A."/>
            <person name="LaButti K."/>
            <person name="Lipzen A."/>
            <person name="Andreopoulos W."/>
            <person name="Pangilinan J."/>
            <person name="Riley R."/>
            <person name="Hundley H."/>
            <person name="Na H."/>
            <person name="Barry K."/>
            <person name="Grigoriev I.V."/>
            <person name="Stajich J.E."/>
            <person name="Kennedy P.G."/>
        </authorList>
    </citation>
    <scope>NUCLEOTIDE SEQUENCE</scope>
    <source>
        <strain evidence="2">MN1</strain>
    </source>
</reference>
<dbReference type="RefSeq" id="XP_041185454.1">
    <property type="nucleotide sequence ID" value="XM_041333796.1"/>
</dbReference>
<keyword evidence="3" id="KW-1185">Reference proteome</keyword>
<feature type="compositionally biased region" description="Polar residues" evidence="1">
    <location>
        <begin position="94"/>
        <end position="106"/>
    </location>
</feature>